<dbReference type="PATRIC" id="fig|571913.6.peg.333"/>
<dbReference type="Pfam" id="PF13558">
    <property type="entry name" value="SbcC_Walker_B"/>
    <property type="match status" value="1"/>
</dbReference>
<name>A0A0K1JDS3_9MICO</name>
<reference evidence="4 5" key="1">
    <citation type="submission" date="2015-03" db="EMBL/GenBank/DDBJ databases">
        <title>Luteipulveratus halotolerans sp. nov., a novel actinobacterium (Dermacoccaceae) from Sarawak, Malaysia.</title>
        <authorList>
            <person name="Juboi H."/>
            <person name="Basik A."/>
            <person name="Shamsul S.S."/>
            <person name="Arnold P."/>
            <person name="Schmitt E.K."/>
            <person name="Sanglier J.-J."/>
            <person name="Yeo T."/>
        </authorList>
    </citation>
    <scope>NUCLEOTIDE SEQUENCE [LARGE SCALE GENOMIC DNA]</scope>
    <source>
        <strain evidence="4 5">MN07-A0370</strain>
    </source>
</reference>
<dbReference type="Pfam" id="PF13555">
    <property type="entry name" value="AAA_29"/>
    <property type="match status" value="1"/>
</dbReference>
<dbReference type="KEGG" id="lmoi:VV02_01620"/>
<dbReference type="AlphaFoldDB" id="A0A0K1JDS3"/>
<dbReference type="InterPro" id="IPR036277">
    <property type="entry name" value="SMC_hinge_sf"/>
</dbReference>
<dbReference type="GO" id="GO:0005524">
    <property type="term" value="F:ATP binding"/>
    <property type="evidence" value="ECO:0007669"/>
    <property type="project" value="InterPro"/>
</dbReference>
<dbReference type="GO" id="GO:0005694">
    <property type="term" value="C:chromosome"/>
    <property type="evidence" value="ECO:0007669"/>
    <property type="project" value="InterPro"/>
</dbReference>
<accession>A0A0K1JDS3</accession>
<dbReference type="InterPro" id="IPR027417">
    <property type="entry name" value="P-loop_NTPase"/>
</dbReference>
<feature type="coiled-coil region" evidence="2">
    <location>
        <begin position="708"/>
        <end position="770"/>
    </location>
</feature>
<dbReference type="OrthoDB" id="174137at2"/>
<dbReference type="GO" id="GO:0051276">
    <property type="term" value="P:chromosome organization"/>
    <property type="evidence" value="ECO:0007669"/>
    <property type="project" value="InterPro"/>
</dbReference>
<feature type="coiled-coil region" evidence="2">
    <location>
        <begin position="647"/>
        <end position="681"/>
    </location>
</feature>
<feature type="compositionally biased region" description="Polar residues" evidence="3">
    <location>
        <begin position="73"/>
        <end position="83"/>
    </location>
</feature>
<dbReference type="STRING" id="571913.VV02_01620"/>
<organism evidence="4 5">
    <name type="scientific">Luteipulveratus mongoliensis</name>
    <dbReference type="NCBI Taxonomy" id="571913"/>
    <lineage>
        <taxon>Bacteria</taxon>
        <taxon>Bacillati</taxon>
        <taxon>Actinomycetota</taxon>
        <taxon>Actinomycetes</taxon>
        <taxon>Micrococcales</taxon>
        <taxon>Dermacoccaceae</taxon>
        <taxon>Luteipulveratus</taxon>
    </lineage>
</organism>
<dbReference type="SUPFAM" id="SSF52540">
    <property type="entry name" value="P-loop containing nucleoside triphosphate hydrolases"/>
    <property type="match status" value="1"/>
</dbReference>
<dbReference type="RefSeq" id="WP_052589418.1">
    <property type="nucleotide sequence ID" value="NZ_CP011112.1"/>
</dbReference>
<evidence type="ECO:0000256" key="2">
    <source>
        <dbReference type="SAM" id="Coils"/>
    </source>
</evidence>
<feature type="coiled-coil region" evidence="2">
    <location>
        <begin position="381"/>
        <end position="408"/>
    </location>
</feature>
<protein>
    <recommendedName>
        <fullName evidence="6">ATP-binding protein</fullName>
    </recommendedName>
</protein>
<evidence type="ECO:0000313" key="5">
    <source>
        <dbReference type="Proteomes" id="UP000066480"/>
    </source>
</evidence>
<dbReference type="SUPFAM" id="SSF75553">
    <property type="entry name" value="Smc hinge domain"/>
    <property type="match status" value="1"/>
</dbReference>
<sequence>MSDDVLTLDGMATVTETAQQWRLESLQLCNWGGFGGFHRIDIDAESTLLSGNSGSGKSTVMDAYTVLMHDTRTPLNSASNDTSGGRARGGGRATGEGARTVLSYVRGQFNRGDDPEGDLRPLTLRGDTDTWSALALVFASTSGARYSVIRTFFAPVGAGKPSDVKTRFATYDGAIDLSRFEAHAESEFLAGPMQRDFPGIQFHESYVRYAAKIHDHLGIGAHGDGAKALRLLSDLQRSAPVQTVDALYKRMVLERPRTYDKAEAVVRSFKHLDGLHQKMLRAEAQVGVLDGMEAEYASRRAAVDEIERVDTYRLAEPESSPFTLWARRTESDAYDAESAAAKADQAAAEDRRDQISAQIVDLDDRVLTVRQLRQDKGGDAIDVANQELARLNLQLKGVQTARARYEEDTRDLHVEVPGTRAEFEAAQSEAQAFVDSFDERWTGMQDERDEAQYKARQLTEQRNEHLSDINDLESRTGNISRRRHAVRLQFAQAAGLREEDLPFVGELVDMQPAHEDWRVAADAVLGGFANTLVVDERHGDRLRASIDSIQASERLAFEGVPIDVAAPGITSETTLAGRLIVKEGPFTGWLRDHLDRHYGYECVAGVSDLRDDDTSRVTIAGQTRRGQKGAHGGHGRRVIGFSNQGRIDELRRAMAELDRDIQAQAAQVSQLEQEMKDLQIRRHANVRISQYRWTDLDLEQVHDQISAGEEARQRLLDASGDLEALDRELETLVREQQGLYGLRGKEDGTIQDCEQRRAVLDTEVDALRTRLWRMEDDGVAIADDDAAALRADLDETGWSGRLADLKTHLSIIERVLKQKQTVASAERDRRESELTARFQRYQDNWPSNNIGAGIASYPDYLAILQNLTGQGLTQQRADWAKQVVKWGGEDVSDLYWAYEQTLQEIDQRMEPINKILAHIPFGAARSTLQMRVKRRAPVEVRTFKEELQALSSGSLGPRASDEEIAVKFDAIRDAMKKIATEPDNPTKWTPEADALLDVRRHLTVRAEQITDGLVTAVHAYLGDKSGGETQELVAFIVGAALRYQLGDELRDRPRFTPVLLDEAFIKADGRFAGRSVQAWKDLGFQLIIAVPESMVTALEASMNLVLAVTKNDEEYSYIAPMLKKGAT</sequence>
<dbReference type="Proteomes" id="UP000066480">
    <property type="component" value="Chromosome"/>
</dbReference>
<keyword evidence="1 2" id="KW-0175">Coiled coil</keyword>
<feature type="region of interest" description="Disordered" evidence="3">
    <location>
        <begin position="73"/>
        <end position="95"/>
    </location>
</feature>
<proteinExistence type="predicted"/>
<evidence type="ECO:0000313" key="4">
    <source>
        <dbReference type="EMBL" id="AKU14867.1"/>
    </source>
</evidence>
<gene>
    <name evidence="4" type="ORF">VV02_01620</name>
</gene>
<dbReference type="EMBL" id="CP011112">
    <property type="protein sequence ID" value="AKU14867.1"/>
    <property type="molecule type" value="Genomic_DNA"/>
</dbReference>
<dbReference type="Gene3D" id="3.40.1140.10">
    <property type="match status" value="1"/>
</dbReference>
<evidence type="ECO:0008006" key="6">
    <source>
        <dbReference type="Google" id="ProtNLM"/>
    </source>
</evidence>
<keyword evidence="5" id="KW-1185">Reference proteome</keyword>
<evidence type="ECO:0000256" key="1">
    <source>
        <dbReference type="ARBA" id="ARBA00023054"/>
    </source>
</evidence>
<evidence type="ECO:0000256" key="3">
    <source>
        <dbReference type="SAM" id="MobiDB-lite"/>
    </source>
</evidence>